<name>A0A0G0TRN1_9BACT</name>
<evidence type="ECO:0000313" key="2">
    <source>
        <dbReference type="EMBL" id="KKR79634.1"/>
    </source>
</evidence>
<dbReference type="InterPro" id="IPR041633">
    <property type="entry name" value="Polbeta"/>
</dbReference>
<accession>A0A0G0TRN1</accession>
<organism evidence="2 3">
    <name type="scientific">Candidatus Nomurabacteria bacterium GW2011_GWA2_40_9</name>
    <dbReference type="NCBI Taxonomy" id="1618734"/>
    <lineage>
        <taxon>Bacteria</taxon>
        <taxon>Candidatus Nomuraibacteriota</taxon>
    </lineage>
</organism>
<dbReference type="Pfam" id="PF18765">
    <property type="entry name" value="Polbeta"/>
    <property type="match status" value="1"/>
</dbReference>
<evidence type="ECO:0000259" key="1">
    <source>
        <dbReference type="Pfam" id="PF18765"/>
    </source>
</evidence>
<evidence type="ECO:0000313" key="3">
    <source>
        <dbReference type="Proteomes" id="UP000034749"/>
    </source>
</evidence>
<feature type="domain" description="Polymerase beta nucleotidyltransferase" evidence="1">
    <location>
        <begin position="27"/>
        <end position="94"/>
    </location>
</feature>
<protein>
    <recommendedName>
        <fullName evidence="1">Polymerase beta nucleotidyltransferase domain-containing protein</fullName>
    </recommendedName>
</protein>
<dbReference type="InterPro" id="IPR043519">
    <property type="entry name" value="NT_sf"/>
</dbReference>
<sequence length="97" mass="11364">MFSMLDRYIPQIKEVIKDFDPSLRNRYFIFGSSISKERFNDIDIGVIGANASGIRVSDLKEKIEDTTIPYFFDIIDFDSAEKSFTDYVFNNKVLWMN</sequence>
<dbReference type="AlphaFoldDB" id="A0A0G0TRN1"/>
<dbReference type="Proteomes" id="UP000034749">
    <property type="component" value="Unassembled WGS sequence"/>
</dbReference>
<dbReference type="EMBL" id="LBZW01000005">
    <property type="protein sequence ID" value="KKR79634.1"/>
    <property type="molecule type" value="Genomic_DNA"/>
</dbReference>
<comment type="caution">
    <text evidence="2">The sequence shown here is derived from an EMBL/GenBank/DDBJ whole genome shotgun (WGS) entry which is preliminary data.</text>
</comment>
<proteinExistence type="predicted"/>
<dbReference type="Gene3D" id="3.30.460.10">
    <property type="entry name" value="Beta Polymerase, domain 2"/>
    <property type="match status" value="1"/>
</dbReference>
<dbReference type="SUPFAM" id="SSF81301">
    <property type="entry name" value="Nucleotidyltransferase"/>
    <property type="match status" value="1"/>
</dbReference>
<gene>
    <name evidence="2" type="ORF">UU24_C0005G0052</name>
</gene>
<reference evidence="2 3" key="1">
    <citation type="journal article" date="2015" name="Nature">
        <title>rRNA introns, odd ribosomes, and small enigmatic genomes across a large radiation of phyla.</title>
        <authorList>
            <person name="Brown C.T."/>
            <person name="Hug L.A."/>
            <person name="Thomas B.C."/>
            <person name="Sharon I."/>
            <person name="Castelle C.J."/>
            <person name="Singh A."/>
            <person name="Wilkins M.J."/>
            <person name="Williams K.H."/>
            <person name="Banfield J.F."/>
        </authorList>
    </citation>
    <scope>NUCLEOTIDE SEQUENCE [LARGE SCALE GENOMIC DNA]</scope>
</reference>